<dbReference type="AlphaFoldDB" id="A0AAW9NGN0"/>
<accession>A0AAW9NGN0</accession>
<keyword evidence="2" id="KW-0547">Nucleotide-binding</keyword>
<sequence length="221" mass="25413">MISISNLVKSYKKKIILGDLNFKIPENKISFLMGENGVGKTTLIKCLLNLENYQGEILFDGNQFSSAKNDIYVVYDDTPFYLHLSGYKNITLLLNKKVTLDRVKEVASHYLIDDILKSKVKGYSYGQRKKLSLIIATLSEPKYLFLDEVSNGLDFETMEFLKEKLQEWSKNMTILTVGHQFDFYSTIIDELFLLKDSSITHITDYSKESGELSGIYKRIVK</sequence>
<proteinExistence type="predicted"/>
<dbReference type="Proteomes" id="UP001307168">
    <property type="component" value="Unassembled WGS sequence"/>
</dbReference>
<dbReference type="InterPro" id="IPR051782">
    <property type="entry name" value="ABC_Transporter_VariousFunc"/>
</dbReference>
<dbReference type="InterPro" id="IPR017871">
    <property type="entry name" value="ABC_transporter-like_CS"/>
</dbReference>
<evidence type="ECO:0000259" key="4">
    <source>
        <dbReference type="PROSITE" id="PS50893"/>
    </source>
</evidence>
<reference evidence="5 6" key="1">
    <citation type="submission" date="2023-03" db="EMBL/GenBank/DDBJ databases">
        <title>Bacillus Genome Sequencing.</title>
        <authorList>
            <person name="Dunlap C."/>
        </authorList>
    </citation>
    <scope>NUCLEOTIDE SEQUENCE [LARGE SCALE GENOMIC DNA]</scope>
    <source>
        <strain evidence="5 6">B-41290</strain>
    </source>
</reference>
<dbReference type="InterPro" id="IPR003439">
    <property type="entry name" value="ABC_transporter-like_ATP-bd"/>
</dbReference>
<dbReference type="InterPro" id="IPR003593">
    <property type="entry name" value="AAA+_ATPase"/>
</dbReference>
<dbReference type="EMBL" id="JARNBH010000019">
    <property type="protein sequence ID" value="MEC0275314.1"/>
    <property type="molecule type" value="Genomic_DNA"/>
</dbReference>
<organism evidence="5 6">
    <name type="scientific">Peribacillus castrilensis</name>
    <dbReference type="NCBI Taxonomy" id="2897690"/>
    <lineage>
        <taxon>Bacteria</taxon>
        <taxon>Bacillati</taxon>
        <taxon>Bacillota</taxon>
        <taxon>Bacilli</taxon>
        <taxon>Bacillales</taxon>
        <taxon>Bacillaceae</taxon>
        <taxon>Peribacillus</taxon>
    </lineage>
</organism>
<dbReference type="SUPFAM" id="SSF52540">
    <property type="entry name" value="P-loop containing nucleoside triphosphate hydrolases"/>
    <property type="match status" value="1"/>
</dbReference>
<protein>
    <submittedName>
        <fullName evidence="5">ATP-binding cassette domain-containing protein</fullName>
    </submittedName>
</protein>
<dbReference type="GO" id="GO:0005524">
    <property type="term" value="F:ATP binding"/>
    <property type="evidence" value="ECO:0007669"/>
    <property type="project" value="UniProtKB-KW"/>
</dbReference>
<dbReference type="PROSITE" id="PS50893">
    <property type="entry name" value="ABC_TRANSPORTER_2"/>
    <property type="match status" value="1"/>
</dbReference>
<dbReference type="Gene3D" id="3.40.50.300">
    <property type="entry name" value="P-loop containing nucleotide triphosphate hydrolases"/>
    <property type="match status" value="1"/>
</dbReference>
<evidence type="ECO:0000256" key="2">
    <source>
        <dbReference type="ARBA" id="ARBA00022741"/>
    </source>
</evidence>
<evidence type="ECO:0000256" key="1">
    <source>
        <dbReference type="ARBA" id="ARBA00022448"/>
    </source>
</evidence>
<dbReference type="PANTHER" id="PTHR42939">
    <property type="entry name" value="ABC TRANSPORTER ATP-BINDING PROTEIN ALBC-RELATED"/>
    <property type="match status" value="1"/>
</dbReference>
<evidence type="ECO:0000256" key="3">
    <source>
        <dbReference type="ARBA" id="ARBA00022840"/>
    </source>
</evidence>
<comment type="caution">
    <text evidence="5">The sequence shown here is derived from an EMBL/GenBank/DDBJ whole genome shotgun (WGS) entry which is preliminary data.</text>
</comment>
<evidence type="ECO:0000313" key="5">
    <source>
        <dbReference type="EMBL" id="MEC0275314.1"/>
    </source>
</evidence>
<keyword evidence="3 5" id="KW-0067">ATP-binding</keyword>
<keyword evidence="1" id="KW-0813">Transport</keyword>
<keyword evidence="6" id="KW-1185">Reference proteome</keyword>
<dbReference type="PANTHER" id="PTHR42939:SF1">
    <property type="entry name" value="ABC TRANSPORTER ATP-BINDING PROTEIN ALBC-RELATED"/>
    <property type="match status" value="1"/>
</dbReference>
<dbReference type="GO" id="GO:0016887">
    <property type="term" value="F:ATP hydrolysis activity"/>
    <property type="evidence" value="ECO:0007669"/>
    <property type="project" value="InterPro"/>
</dbReference>
<dbReference type="Pfam" id="PF00005">
    <property type="entry name" value="ABC_tran"/>
    <property type="match status" value="1"/>
</dbReference>
<name>A0AAW9NGN0_9BACI</name>
<dbReference type="PROSITE" id="PS00211">
    <property type="entry name" value="ABC_TRANSPORTER_1"/>
    <property type="match status" value="1"/>
</dbReference>
<gene>
    <name evidence="5" type="ORF">P4706_19870</name>
</gene>
<dbReference type="InterPro" id="IPR027417">
    <property type="entry name" value="P-loop_NTPase"/>
</dbReference>
<dbReference type="RefSeq" id="WP_367407513.1">
    <property type="nucleotide sequence ID" value="NZ_JARNBH010000019.1"/>
</dbReference>
<dbReference type="SMART" id="SM00382">
    <property type="entry name" value="AAA"/>
    <property type="match status" value="1"/>
</dbReference>
<feature type="domain" description="ABC transporter" evidence="4">
    <location>
        <begin position="2"/>
        <end position="221"/>
    </location>
</feature>
<evidence type="ECO:0000313" key="6">
    <source>
        <dbReference type="Proteomes" id="UP001307168"/>
    </source>
</evidence>